<name>A0ABP9WQM4_9GAMM</name>
<protein>
    <submittedName>
        <fullName evidence="2">Uncharacterized protein</fullName>
    </submittedName>
</protein>
<comment type="caution">
    <text evidence="2">The sequence shown here is derived from an EMBL/GenBank/DDBJ whole genome shotgun (WGS) entry which is preliminary data.</text>
</comment>
<proteinExistence type="predicted"/>
<sequence length="390" mass="44510">MRTLQLPVIFLILSALLSACTTIPTPQERLPGSPLFPPLSLMYKRLSEDLRKECNTFRSRSFLHHCTRNEFDLSSLQQALSASGRFQQLTLAQPDENYQLLTSVAVLDQETGSEFSTAVLSGATLMMLPMLLERTIRAELMVTWREIPIKSYDYTIPLRFSVSIFNAEQYQEVLTAAIAERLLADLEMENIFTGAYLLSAIEASDYEKELNVPEQVGDYVLSDKHIYNNPFFGTLLTFEHRQFAFDRAEVFIYPIPSTEWNDTQALTWEEAQNLRNDMVEMQRTGELKSVISAEPQALHWKIGQRDFNGSYYTSKLTDHDDQQADVVNYVFTSGDKFVRVHTYFPVEQGSASTGDPDDFARQLLHTLSLPVESVFMARLREVYRQSGDGT</sequence>
<keyword evidence="1" id="KW-0732">Signal</keyword>
<gene>
    <name evidence="2" type="ORF">Maes01_01890</name>
</gene>
<evidence type="ECO:0000313" key="3">
    <source>
        <dbReference type="Proteomes" id="UP001408594"/>
    </source>
</evidence>
<dbReference type="EMBL" id="BAABRT010000013">
    <property type="protein sequence ID" value="GAA5525324.1"/>
    <property type="molecule type" value="Genomic_DNA"/>
</dbReference>
<evidence type="ECO:0000313" key="2">
    <source>
        <dbReference type="EMBL" id="GAA5525324.1"/>
    </source>
</evidence>
<dbReference type="Proteomes" id="UP001408594">
    <property type="component" value="Unassembled WGS sequence"/>
</dbReference>
<reference evidence="2 3" key="1">
    <citation type="submission" date="2024-02" db="EMBL/GenBank/DDBJ databases">
        <title>Microbulbifer aestuariivivens NBRC 112533.</title>
        <authorList>
            <person name="Ichikawa N."/>
            <person name="Katano-Makiyama Y."/>
            <person name="Hidaka K."/>
        </authorList>
    </citation>
    <scope>NUCLEOTIDE SEQUENCE [LARGE SCALE GENOMIC DNA]</scope>
    <source>
        <strain evidence="2 3">NBRC 112533</strain>
    </source>
</reference>
<feature type="signal peptide" evidence="1">
    <location>
        <begin position="1"/>
        <end position="19"/>
    </location>
</feature>
<evidence type="ECO:0000256" key="1">
    <source>
        <dbReference type="SAM" id="SignalP"/>
    </source>
</evidence>
<dbReference type="PROSITE" id="PS51257">
    <property type="entry name" value="PROKAR_LIPOPROTEIN"/>
    <property type="match status" value="1"/>
</dbReference>
<dbReference type="RefSeq" id="WP_345550933.1">
    <property type="nucleotide sequence ID" value="NZ_BAABRT010000013.1"/>
</dbReference>
<accession>A0ABP9WQM4</accession>
<keyword evidence="3" id="KW-1185">Reference proteome</keyword>
<organism evidence="2 3">
    <name type="scientific">Microbulbifer aestuariivivens</name>
    <dbReference type="NCBI Taxonomy" id="1908308"/>
    <lineage>
        <taxon>Bacteria</taxon>
        <taxon>Pseudomonadati</taxon>
        <taxon>Pseudomonadota</taxon>
        <taxon>Gammaproteobacteria</taxon>
        <taxon>Cellvibrionales</taxon>
        <taxon>Microbulbiferaceae</taxon>
        <taxon>Microbulbifer</taxon>
    </lineage>
</organism>
<feature type="chain" id="PRO_5046651466" evidence="1">
    <location>
        <begin position="20"/>
        <end position="390"/>
    </location>
</feature>